<protein>
    <submittedName>
        <fullName evidence="5">Pentapeptide repeat-containing protein</fullName>
    </submittedName>
</protein>
<organism evidence="5 6">
    <name type="scientific">Lusitaniella coriacea LEGE 07157</name>
    <dbReference type="NCBI Taxonomy" id="945747"/>
    <lineage>
        <taxon>Bacteria</taxon>
        <taxon>Bacillati</taxon>
        <taxon>Cyanobacteriota</taxon>
        <taxon>Cyanophyceae</taxon>
        <taxon>Spirulinales</taxon>
        <taxon>Lusitaniellaceae</taxon>
        <taxon>Lusitaniella</taxon>
    </lineage>
</organism>
<proteinExistence type="predicted"/>
<evidence type="ECO:0000313" key="6">
    <source>
        <dbReference type="Proteomes" id="UP000654482"/>
    </source>
</evidence>
<dbReference type="SUPFAM" id="SSF141571">
    <property type="entry name" value="Pentapeptide repeat-like"/>
    <property type="match status" value="1"/>
</dbReference>
<dbReference type="AlphaFoldDB" id="A0A8J7DX74"/>
<evidence type="ECO:0000259" key="3">
    <source>
        <dbReference type="Pfam" id="PF05729"/>
    </source>
</evidence>
<dbReference type="Pfam" id="PF22735">
    <property type="entry name" value="NNH3"/>
    <property type="match status" value="1"/>
</dbReference>
<evidence type="ECO:0000256" key="2">
    <source>
        <dbReference type="SAM" id="MobiDB-lite"/>
    </source>
</evidence>
<dbReference type="SUPFAM" id="SSF52540">
    <property type="entry name" value="P-loop containing nucleoside triphosphate hydrolases"/>
    <property type="match status" value="1"/>
</dbReference>
<reference evidence="5" key="1">
    <citation type="submission" date="2020-10" db="EMBL/GenBank/DDBJ databases">
        <authorList>
            <person name="Castelo-Branco R."/>
            <person name="Eusebio N."/>
            <person name="Adriana R."/>
            <person name="Vieira A."/>
            <person name="Brugerolle De Fraissinette N."/>
            <person name="Rezende De Castro R."/>
            <person name="Schneider M.P."/>
            <person name="Vasconcelos V."/>
            <person name="Leao P.N."/>
        </authorList>
    </citation>
    <scope>NUCLEOTIDE SEQUENCE</scope>
    <source>
        <strain evidence="5">LEGE 07157</strain>
    </source>
</reference>
<dbReference type="InterPro" id="IPR027417">
    <property type="entry name" value="P-loop_NTPase"/>
</dbReference>
<dbReference type="Gene3D" id="2.160.20.80">
    <property type="entry name" value="E3 ubiquitin-protein ligase SopA"/>
    <property type="match status" value="1"/>
</dbReference>
<dbReference type="InterPro" id="IPR054568">
    <property type="entry name" value="NNH3"/>
</dbReference>
<sequence>MSLSIRQWLAERQIDLNSLLTPGAEVSGVAFRIIQDMEVKSLSPFDICSIADVLELPLRASVRVAQPIAQLTIGLLRLLSRKKTLKRSEGAWLAFQVAYLNALQAILEQEAHLRRPWIDRAKVPVGEDSEQPFSDPKLQGLLQTLRPGRLSDSQAEQALSVLGESFLVQQIDKVAIAWLVANGAEETEAKLLIARLVNGLPGYLLATIAENAIPLAQLQKFVRLGKLSSLGSTLTTESDAGEDDSDIAIDLAREQYRAQLIAALSEPLLGATFSLKEIYVPLKGIPIEARVPGQVTTIEHSAPPPSTDKKAVDLKTWVLEQLEKQDSIIAIEAEPGLGKSSFCQIFAAQIAKERYPEWMPVSIRLQEVKLGQTFEQTLESAFPQGRFTDTEGWLSSHASPLLLILDGLDELPPSPQKLRHHFVFIDQLMQFHAQCLSHHPPLRHKIVLTARPSTFEHLTRRYRVGSFFPLQPQIERILIQPMDRTALQQWFTQWSQLQSKSISFRYFSFLKEEGLFAKRSRDPDITRLVHQPLMLYLLGILHRDGLLDKSLFNKSLPQVKFEIYERISRWLVGATQGRQLLPEGIREGMAHANRGSEAIANLLAGRPPQQTLDLMEETALKLFQTGLWSLDCAMGIADAPLPALFFSRPPQALLQCELSSTPVPQKDRLTFSHFSLGSYLGAVAIAKQLKALTEQLRDRYGDRAFIIDSPQAVASHLYRVLGYGLISGEMEELLMEYLQRQEKRNPKAFSFALLFDRLYRFYRAYCQGRWMDEGIAREVHQQLQSLQNPLNVLQVDAAVGLNVFLLLCAIARTASVPFWPCGDPNHPEEFDPDRLMTFIARISVLSPTCFFTRARHSLSQLQLLGACLNRAMLPETNLQQANLSVAELNRANLVAANLSQANLSWASLAGANLQNSDLSQANLEGADLSGANLLGANLAQANLANACMDRAQLDEENLELARKRGAFFSWEEFHSASQTLATSLHRGNLPDAEFFDTDSKIQIEVAEGEPILPNVWDESLSNLTSDLEAPSPEPETPSLHETDKTVALPNPTEETVALPEEGWQPHSPQVPQEQLDPFDMSTLDRTDH</sequence>
<dbReference type="RefSeq" id="WP_194029872.1">
    <property type="nucleotide sequence ID" value="NZ_JADEWZ010000017.1"/>
</dbReference>
<dbReference type="PANTHER" id="PTHR47485">
    <property type="entry name" value="THYLAKOID LUMENAL 17.4 KDA PROTEIN, CHLOROPLASTIC"/>
    <property type="match status" value="1"/>
</dbReference>
<name>A0A8J7DX74_9CYAN</name>
<keyword evidence="1" id="KW-0677">Repeat</keyword>
<dbReference type="Proteomes" id="UP000654482">
    <property type="component" value="Unassembled WGS sequence"/>
</dbReference>
<gene>
    <name evidence="5" type="ORF">IQ249_12820</name>
</gene>
<dbReference type="InterPro" id="IPR001646">
    <property type="entry name" value="5peptide_repeat"/>
</dbReference>
<dbReference type="Gene3D" id="3.40.50.300">
    <property type="entry name" value="P-loop containing nucleotide triphosphate hydrolases"/>
    <property type="match status" value="1"/>
</dbReference>
<dbReference type="Pfam" id="PF05729">
    <property type="entry name" value="NACHT"/>
    <property type="match status" value="1"/>
</dbReference>
<accession>A0A8J7DX74</accession>
<dbReference type="InterPro" id="IPR007111">
    <property type="entry name" value="NACHT_NTPase"/>
</dbReference>
<dbReference type="EMBL" id="JADEWZ010000017">
    <property type="protein sequence ID" value="MBE9116783.1"/>
    <property type="molecule type" value="Genomic_DNA"/>
</dbReference>
<evidence type="ECO:0000313" key="5">
    <source>
        <dbReference type="EMBL" id="MBE9116783.1"/>
    </source>
</evidence>
<feature type="domain" description="NACHT N-terminal Helical" evidence="4">
    <location>
        <begin position="37"/>
        <end position="275"/>
    </location>
</feature>
<evidence type="ECO:0000256" key="1">
    <source>
        <dbReference type="ARBA" id="ARBA00022737"/>
    </source>
</evidence>
<keyword evidence="6" id="KW-1185">Reference proteome</keyword>
<comment type="caution">
    <text evidence="5">The sequence shown here is derived from an EMBL/GenBank/DDBJ whole genome shotgun (WGS) entry which is preliminary data.</text>
</comment>
<evidence type="ECO:0000259" key="4">
    <source>
        <dbReference type="Pfam" id="PF22735"/>
    </source>
</evidence>
<dbReference type="Pfam" id="PF00805">
    <property type="entry name" value="Pentapeptide"/>
    <property type="match status" value="1"/>
</dbReference>
<feature type="domain" description="NACHT" evidence="3">
    <location>
        <begin position="328"/>
        <end position="494"/>
    </location>
</feature>
<dbReference type="PANTHER" id="PTHR47485:SF1">
    <property type="entry name" value="THYLAKOID LUMENAL 17.4 KDA PROTEIN, CHLOROPLASTIC"/>
    <property type="match status" value="1"/>
</dbReference>
<feature type="region of interest" description="Disordered" evidence="2">
    <location>
        <begin position="1024"/>
        <end position="1088"/>
    </location>
</feature>